<evidence type="ECO:0000256" key="2">
    <source>
        <dbReference type="ARBA" id="ARBA00022598"/>
    </source>
</evidence>
<feature type="domain" description="AMP-dependent synthetase/ligase" evidence="3">
    <location>
        <begin position="32"/>
        <end position="399"/>
    </location>
</feature>
<dbReference type="Gene3D" id="3.40.50.12780">
    <property type="entry name" value="N-terminal domain of ligase-like"/>
    <property type="match status" value="1"/>
</dbReference>
<dbReference type="AlphaFoldDB" id="A0AB38RPM2"/>
<dbReference type="Proteomes" id="UP000831484">
    <property type="component" value="Plasmid pdjl-6-4"/>
</dbReference>
<dbReference type="InterPro" id="IPR025110">
    <property type="entry name" value="AMP-bd_C"/>
</dbReference>
<dbReference type="SUPFAM" id="SSF56801">
    <property type="entry name" value="Acetyl-CoA synthetase-like"/>
    <property type="match status" value="1"/>
</dbReference>
<dbReference type="Gene3D" id="3.30.300.30">
    <property type="match status" value="1"/>
</dbReference>
<evidence type="ECO:0000259" key="4">
    <source>
        <dbReference type="Pfam" id="PF13193"/>
    </source>
</evidence>
<dbReference type="PANTHER" id="PTHR43201:SF5">
    <property type="entry name" value="MEDIUM-CHAIN ACYL-COA LIGASE ACSF2, MITOCHONDRIAL"/>
    <property type="match status" value="1"/>
</dbReference>
<reference evidence="6" key="1">
    <citation type="journal article" date="2022" name="Environ. Microbiol.">
        <title>Functional analysis, diversity, and distribution of carbendazim hydrolases MheI and CbmA, responsible for the initial step in carbendazim degradation.</title>
        <authorList>
            <person name="Zhang M."/>
            <person name="Bai X."/>
            <person name="Li Q."/>
            <person name="Zhang L."/>
            <person name="Zhu Q."/>
            <person name="Gao S."/>
            <person name="Ke Z."/>
            <person name="Jiang M."/>
            <person name="Hu J."/>
            <person name="Qiu J."/>
            <person name="Hong Q."/>
        </authorList>
    </citation>
    <scope>NUCLEOTIDE SEQUENCE [LARGE SCALE GENOMIC DNA]</scope>
    <source>
        <strain evidence="6">djl-6</strain>
    </source>
</reference>
<dbReference type="EMBL" id="CP096567">
    <property type="protein sequence ID" value="UPU46861.1"/>
    <property type="molecule type" value="Genomic_DNA"/>
</dbReference>
<dbReference type="Pfam" id="PF13193">
    <property type="entry name" value="AMP-binding_C"/>
    <property type="match status" value="1"/>
</dbReference>
<organism evidence="5 6">
    <name type="scientific">Rhodococcus qingshengii JCM 15477</name>
    <dbReference type="NCBI Taxonomy" id="1303681"/>
    <lineage>
        <taxon>Bacteria</taxon>
        <taxon>Bacillati</taxon>
        <taxon>Actinomycetota</taxon>
        <taxon>Actinomycetes</taxon>
        <taxon>Mycobacteriales</taxon>
        <taxon>Nocardiaceae</taxon>
        <taxon>Rhodococcus</taxon>
        <taxon>Rhodococcus erythropolis group</taxon>
    </lineage>
</organism>
<dbReference type="RefSeq" id="WP_058228033.1">
    <property type="nucleotide sequence ID" value="NZ_CP096567.1"/>
</dbReference>
<accession>A0AB38RPM2</accession>
<geneLocation type="plasmid" evidence="5 6">
    <name>pdjl-6-4</name>
</geneLocation>
<protein>
    <submittedName>
        <fullName evidence="5">Acyl--CoA ligase</fullName>
    </submittedName>
</protein>
<feature type="domain" description="AMP-binding enzyme C-terminal" evidence="4">
    <location>
        <begin position="451"/>
        <end position="527"/>
    </location>
</feature>
<dbReference type="GO" id="GO:0031956">
    <property type="term" value="F:medium-chain fatty acid-CoA ligase activity"/>
    <property type="evidence" value="ECO:0007669"/>
    <property type="project" value="TreeGrafter"/>
</dbReference>
<dbReference type="InterPro" id="IPR020845">
    <property type="entry name" value="AMP-binding_CS"/>
</dbReference>
<dbReference type="GO" id="GO:0006631">
    <property type="term" value="P:fatty acid metabolic process"/>
    <property type="evidence" value="ECO:0007669"/>
    <property type="project" value="TreeGrafter"/>
</dbReference>
<proteinExistence type="inferred from homology"/>
<dbReference type="FunFam" id="3.30.300.30:FF:000008">
    <property type="entry name" value="2,3-dihydroxybenzoate-AMP ligase"/>
    <property type="match status" value="1"/>
</dbReference>
<keyword evidence="2 5" id="KW-0436">Ligase</keyword>
<dbReference type="InterPro" id="IPR045851">
    <property type="entry name" value="AMP-bd_C_sf"/>
</dbReference>
<evidence type="ECO:0000313" key="5">
    <source>
        <dbReference type="EMBL" id="UPU46861.1"/>
    </source>
</evidence>
<name>A0AB38RPM2_RHOSG</name>
<keyword evidence="5" id="KW-0614">Plasmid</keyword>
<comment type="similarity">
    <text evidence="1">Belongs to the ATP-dependent AMP-binding enzyme family.</text>
</comment>
<sequence length="546" mass="58517">MTSGLEDRLLTESYWPIDDSVPLSEHTLGSLLQERAQQFPDTVAVIANAHGTGQERRLTYQELYDEAQRVAAAILELVEPGDYVALWAPNIVEWPIILFGAAIAGVTLVALNPVLRRDELMYALGHSRATLLIHADVSRAYDMASVAAEAKSQCSGLRHVVSLSEIDRWRAAAPLAEGAAGPNASDSSAPVMLQYTSGTTGLPKGVLLRHRSLVNCARFTLEAIEPPTPLIGVNPLPMFHTASCVIGTVGTIWMGGTMVLIEQFTPDGVLEAIRSENANLFFYVPTVLGAVLEAARKDDKPAPSLVRVLGGGANVPGPMIEATEKLFGATTHNLFGQTELSPVISLTRTTDSREDQINSSGHPLPQVAVKIVDPFDGSVVPIGESGEVCARGYQQMVEYIHNPEATAAAVDAEGWLHTGDLGKLDQRGTLTITGRLKDLIIRGGENVSPAEIESFLTAHEDVLDVTVIGVQDEKWGEAIAAVVVPRGEAGEGMRQRLIDYAAQGLSPYKVPRDWYLAAELPTTASGKIQKFKLRAAIVDGTCTPLA</sequence>
<keyword evidence="6" id="KW-1185">Reference proteome</keyword>
<dbReference type="InterPro" id="IPR042099">
    <property type="entry name" value="ANL_N_sf"/>
</dbReference>
<evidence type="ECO:0000313" key="6">
    <source>
        <dbReference type="Proteomes" id="UP000831484"/>
    </source>
</evidence>
<evidence type="ECO:0000259" key="3">
    <source>
        <dbReference type="Pfam" id="PF00501"/>
    </source>
</evidence>
<dbReference type="PROSITE" id="PS00455">
    <property type="entry name" value="AMP_BINDING"/>
    <property type="match status" value="1"/>
</dbReference>
<evidence type="ECO:0000256" key="1">
    <source>
        <dbReference type="ARBA" id="ARBA00006432"/>
    </source>
</evidence>
<dbReference type="Pfam" id="PF00501">
    <property type="entry name" value="AMP-binding"/>
    <property type="match status" value="1"/>
</dbReference>
<dbReference type="PANTHER" id="PTHR43201">
    <property type="entry name" value="ACYL-COA SYNTHETASE"/>
    <property type="match status" value="1"/>
</dbReference>
<dbReference type="InterPro" id="IPR000873">
    <property type="entry name" value="AMP-dep_synth/lig_dom"/>
</dbReference>
<gene>
    <name evidence="5" type="ORF">M0639_32285</name>
</gene>